<organism evidence="4 5">
    <name type="scientific">Megalurothrips usitatus</name>
    <name type="common">bean blossom thrips</name>
    <dbReference type="NCBI Taxonomy" id="439358"/>
    <lineage>
        <taxon>Eukaryota</taxon>
        <taxon>Metazoa</taxon>
        <taxon>Ecdysozoa</taxon>
        <taxon>Arthropoda</taxon>
        <taxon>Hexapoda</taxon>
        <taxon>Insecta</taxon>
        <taxon>Pterygota</taxon>
        <taxon>Neoptera</taxon>
        <taxon>Paraneoptera</taxon>
        <taxon>Thysanoptera</taxon>
        <taxon>Terebrantia</taxon>
        <taxon>Thripoidea</taxon>
        <taxon>Thripidae</taxon>
        <taxon>Megalurothrips</taxon>
    </lineage>
</organism>
<gene>
    <name evidence="4" type="ORF">ONE63_007064</name>
</gene>
<keyword evidence="5" id="KW-1185">Reference proteome</keyword>
<dbReference type="PANTHER" id="PTHR12521">
    <property type="entry name" value="PROTEIN C6ORF130"/>
    <property type="match status" value="1"/>
</dbReference>
<dbReference type="InterPro" id="IPR050892">
    <property type="entry name" value="ADP-ribose_metab_enzymes"/>
</dbReference>
<dbReference type="AlphaFoldDB" id="A0AAV7XTE0"/>
<dbReference type="Proteomes" id="UP001075354">
    <property type="component" value="Chromosome 4"/>
</dbReference>
<evidence type="ECO:0000259" key="3">
    <source>
        <dbReference type="PROSITE" id="PS51154"/>
    </source>
</evidence>
<dbReference type="PANTHER" id="PTHR12521:SF0">
    <property type="entry name" value="ADP-RIBOSE GLYCOHYDROLASE OARD1"/>
    <property type="match status" value="1"/>
</dbReference>
<dbReference type="EMBL" id="JAPTSV010000004">
    <property type="protein sequence ID" value="KAJ1528670.1"/>
    <property type="molecule type" value="Genomic_DNA"/>
</dbReference>
<accession>A0AAV7XTE0</accession>
<dbReference type="GO" id="GO:0140291">
    <property type="term" value="P:peptidyl-glutamate ADP-deribosylation"/>
    <property type="evidence" value="ECO:0007669"/>
    <property type="project" value="TreeGrafter"/>
</dbReference>
<dbReference type="Gene3D" id="3.40.220.10">
    <property type="entry name" value="Leucine Aminopeptidase, subunit E, domain 1"/>
    <property type="match status" value="1"/>
</dbReference>
<dbReference type="PROSITE" id="PS51154">
    <property type="entry name" value="MACRO"/>
    <property type="match status" value="1"/>
</dbReference>
<reference evidence="4" key="1">
    <citation type="submission" date="2022-12" db="EMBL/GenBank/DDBJ databases">
        <title>Chromosome-level genome assembly of the bean flower thrips Megalurothrips usitatus.</title>
        <authorList>
            <person name="Ma L."/>
            <person name="Liu Q."/>
            <person name="Li H."/>
            <person name="Cai W."/>
        </authorList>
    </citation>
    <scope>NUCLEOTIDE SEQUENCE</scope>
    <source>
        <strain evidence="4">Cailab_2022a</strain>
    </source>
</reference>
<dbReference type="SUPFAM" id="SSF52949">
    <property type="entry name" value="Macro domain-like"/>
    <property type="match status" value="1"/>
</dbReference>
<feature type="coiled-coil region" evidence="1">
    <location>
        <begin position="99"/>
        <end position="196"/>
    </location>
</feature>
<evidence type="ECO:0000256" key="1">
    <source>
        <dbReference type="SAM" id="Coils"/>
    </source>
</evidence>
<evidence type="ECO:0000256" key="2">
    <source>
        <dbReference type="SAM" id="MobiDB-lite"/>
    </source>
</evidence>
<proteinExistence type="predicted"/>
<protein>
    <recommendedName>
        <fullName evidence="3">Macro domain-containing protein</fullName>
    </recommendedName>
</protein>
<evidence type="ECO:0000313" key="4">
    <source>
        <dbReference type="EMBL" id="KAJ1528670.1"/>
    </source>
</evidence>
<keyword evidence="1" id="KW-0175">Coiled coil</keyword>
<name>A0AAV7XTE0_9NEOP</name>
<dbReference type="InterPro" id="IPR043472">
    <property type="entry name" value="Macro_dom-like"/>
</dbReference>
<feature type="region of interest" description="Disordered" evidence="2">
    <location>
        <begin position="227"/>
        <end position="249"/>
    </location>
</feature>
<feature type="domain" description="Macro" evidence="3">
    <location>
        <begin position="257"/>
        <end position="424"/>
    </location>
</feature>
<dbReference type="CDD" id="cd02901">
    <property type="entry name" value="Macro_Poa1p-like"/>
    <property type="match status" value="1"/>
</dbReference>
<comment type="caution">
    <text evidence="4">The sequence shown here is derived from an EMBL/GenBank/DDBJ whole genome shotgun (WGS) entry which is preliminary data.</text>
</comment>
<evidence type="ECO:0000313" key="5">
    <source>
        <dbReference type="Proteomes" id="UP001075354"/>
    </source>
</evidence>
<dbReference type="InterPro" id="IPR002589">
    <property type="entry name" value="Macro_dom"/>
</dbReference>
<sequence>MDGYQGDSRGAPRSRVFQAIGSNHVPPYSRPSTPVDMNTSLDTMSTSSYGSSTIREPALKCANCFSHGCELQVTRNSMRKLSMTLQLRMNECNKYCEDLKICHQELESRQSLIENLEQESALQNQELDSCYLKICKLENENKESNENFSRYREKYAKLEERYSILEEKYNILNEDFSRHKKEYAKLEESYSVLEEKCNQHSIYMKDSKKMATPPICNIAATGPLNHSLGQESKSVQSRSPNKSSNTHQNQFRTVENVDQCCTRAKTCEVVKELQGDIFDMPPEYSLAHCVGSDFIMSSGVAVPFRMKFRSVAELLDQNKGPGHVAFINKSGRYIYYLVTKLASTGKPKWEDFERSVIEWKRLCVEHGVKQIAIPKIGCGRDQLDWAEVRDLLNKQFADTDIEVTVCYIESESAPMKRWKLRLHHSKELLSELDPRECALVFIASKDHVVTAQIERLATKYGFLSDYGTQLWSLGSLYCYRNEKLGFNIFGLVVKESVEDPVSFCAISKCLQDLKRVISKSEIYYIGFEAFDDSQFCNATRKVWTVITDVFYNDDLDVYFCWPEDVKEKCWDLRDLGHTKANQ</sequence>